<keyword evidence="2" id="KW-1185">Reference proteome</keyword>
<gene>
    <name evidence="1" type="ORF">K3G42_023639</name>
</gene>
<name>A0ACB8GBH3_9SAUR</name>
<protein>
    <submittedName>
        <fullName evidence="1">Uncharacterized protein</fullName>
    </submittedName>
</protein>
<dbReference type="Proteomes" id="UP000827872">
    <property type="component" value="Linkage Group LG01"/>
</dbReference>
<evidence type="ECO:0000313" key="1">
    <source>
        <dbReference type="EMBL" id="KAH8016854.1"/>
    </source>
</evidence>
<organism evidence="1 2">
    <name type="scientific">Sphaerodactylus townsendi</name>
    <dbReference type="NCBI Taxonomy" id="933632"/>
    <lineage>
        <taxon>Eukaryota</taxon>
        <taxon>Metazoa</taxon>
        <taxon>Chordata</taxon>
        <taxon>Craniata</taxon>
        <taxon>Vertebrata</taxon>
        <taxon>Euteleostomi</taxon>
        <taxon>Lepidosauria</taxon>
        <taxon>Squamata</taxon>
        <taxon>Bifurcata</taxon>
        <taxon>Gekkota</taxon>
        <taxon>Sphaerodactylidae</taxon>
        <taxon>Sphaerodactylus</taxon>
    </lineage>
</organism>
<reference evidence="1" key="1">
    <citation type="submission" date="2021-08" db="EMBL/GenBank/DDBJ databases">
        <title>The first chromosome-level gecko genome reveals the dynamic sex chromosomes of Neotropical dwarf geckos (Sphaerodactylidae: Sphaerodactylus).</title>
        <authorList>
            <person name="Pinto B.J."/>
            <person name="Keating S.E."/>
            <person name="Gamble T."/>
        </authorList>
    </citation>
    <scope>NUCLEOTIDE SEQUENCE</scope>
    <source>
        <strain evidence="1">TG3544</strain>
    </source>
</reference>
<dbReference type="EMBL" id="CM037614">
    <property type="protein sequence ID" value="KAH8016854.1"/>
    <property type="molecule type" value="Genomic_DNA"/>
</dbReference>
<accession>A0ACB8GBH3</accession>
<evidence type="ECO:0000313" key="2">
    <source>
        <dbReference type="Proteomes" id="UP000827872"/>
    </source>
</evidence>
<sequence length="175" mass="19655">MQDQQEQAGTTQTRAAQTHIPTGELCQQASPQCRGFGVKKKSASKMATSSTENCIFVPEIQMLPGAPLQSQEGLETFPEEEIVSSQTLERVEESALTIKCPDKPEQKPISKKLPDSMTIQKVKGLLYRLLRIPGSELKLSYESSKMKGKEFELDNDLKSLQFYSIENEDCILVRW</sequence>
<proteinExistence type="predicted"/>
<comment type="caution">
    <text evidence="1">The sequence shown here is derived from an EMBL/GenBank/DDBJ whole genome shotgun (WGS) entry which is preliminary data.</text>
</comment>